<feature type="region of interest" description="Disordered" evidence="1">
    <location>
        <begin position="146"/>
        <end position="191"/>
    </location>
</feature>
<dbReference type="Proteomes" id="UP000825935">
    <property type="component" value="Chromosome 5"/>
</dbReference>
<proteinExistence type="predicted"/>
<evidence type="ECO:0000313" key="2">
    <source>
        <dbReference type="EMBL" id="KAH7437472.1"/>
    </source>
</evidence>
<feature type="region of interest" description="Disordered" evidence="1">
    <location>
        <begin position="51"/>
        <end position="93"/>
    </location>
</feature>
<protein>
    <submittedName>
        <fullName evidence="2">Uncharacterized protein</fullName>
    </submittedName>
</protein>
<name>A0A8T2UQ11_CERRI</name>
<keyword evidence="3" id="KW-1185">Reference proteome</keyword>
<evidence type="ECO:0000313" key="3">
    <source>
        <dbReference type="Proteomes" id="UP000825935"/>
    </source>
</evidence>
<dbReference type="EMBL" id="CM035410">
    <property type="protein sequence ID" value="KAH7437472.1"/>
    <property type="molecule type" value="Genomic_DNA"/>
</dbReference>
<accession>A0A8T2UQ11</accession>
<comment type="caution">
    <text evidence="2">The sequence shown here is derived from an EMBL/GenBank/DDBJ whole genome shotgun (WGS) entry which is preliminary data.</text>
</comment>
<feature type="compositionally biased region" description="Acidic residues" evidence="1">
    <location>
        <begin position="150"/>
        <end position="161"/>
    </location>
</feature>
<gene>
    <name evidence="2" type="ORF">KP509_05G073900</name>
</gene>
<dbReference type="AlphaFoldDB" id="A0A8T2UQ11"/>
<feature type="region of interest" description="Disordered" evidence="1">
    <location>
        <begin position="1"/>
        <end position="39"/>
    </location>
</feature>
<feature type="compositionally biased region" description="Polar residues" evidence="1">
    <location>
        <begin position="1"/>
        <end position="23"/>
    </location>
</feature>
<evidence type="ECO:0000256" key="1">
    <source>
        <dbReference type="SAM" id="MobiDB-lite"/>
    </source>
</evidence>
<sequence>MESSPKNFKATNGGPSMPTNMQKVPSKVQKKRNPKSTNMFDVLLEEVSNPFSSVSGGEVTSKENVNPNLPRADRNLPDNVETGQDPPVKQDKAGWMQVVYKKKLPNPLPSSSRSSHLVTHNLDLDTFAQDLYKSDQVMLTKYSSQAFNQEDTDMVNTDDMEIGNANPKRKDPLRESVSMTKATKNSRYEDA</sequence>
<reference evidence="2" key="1">
    <citation type="submission" date="2021-08" db="EMBL/GenBank/DDBJ databases">
        <title>WGS assembly of Ceratopteris richardii.</title>
        <authorList>
            <person name="Marchant D.B."/>
            <person name="Chen G."/>
            <person name="Jenkins J."/>
            <person name="Shu S."/>
            <person name="Leebens-Mack J."/>
            <person name="Grimwood J."/>
            <person name="Schmutz J."/>
            <person name="Soltis P."/>
            <person name="Soltis D."/>
            <person name="Chen Z.-H."/>
        </authorList>
    </citation>
    <scope>NUCLEOTIDE SEQUENCE</scope>
    <source>
        <strain evidence="2">Whitten #5841</strain>
        <tissue evidence="2">Leaf</tissue>
    </source>
</reference>
<organism evidence="2 3">
    <name type="scientific">Ceratopteris richardii</name>
    <name type="common">Triangle waterfern</name>
    <dbReference type="NCBI Taxonomy" id="49495"/>
    <lineage>
        <taxon>Eukaryota</taxon>
        <taxon>Viridiplantae</taxon>
        <taxon>Streptophyta</taxon>
        <taxon>Embryophyta</taxon>
        <taxon>Tracheophyta</taxon>
        <taxon>Polypodiopsida</taxon>
        <taxon>Polypodiidae</taxon>
        <taxon>Polypodiales</taxon>
        <taxon>Pteridineae</taxon>
        <taxon>Pteridaceae</taxon>
        <taxon>Parkerioideae</taxon>
        <taxon>Ceratopteris</taxon>
    </lineage>
</organism>